<protein>
    <submittedName>
        <fullName evidence="1">Uncharacterized protein</fullName>
    </submittedName>
</protein>
<name>K0YN19_9ACTN</name>
<proteinExistence type="predicted"/>
<accession>K0YN19</accession>
<dbReference type="HOGENOM" id="CLU_2791747_0_0_11"/>
<comment type="caution">
    <text evidence="1">The sequence shown here is derived from an EMBL/GenBank/DDBJ whole genome shotgun (WGS) entry which is preliminary data.</text>
</comment>
<sequence>MRHLLLSLMKGDEGINVMNHRCDRSLFGKLGANEINVGDIFVMDMNDRFPLSALSELVMGFSVGNFER</sequence>
<reference evidence="1 2" key="1">
    <citation type="submission" date="2012-08" db="EMBL/GenBank/DDBJ databases">
        <title>The Genome Sequence of Slackia piriformis YIT 12062.</title>
        <authorList>
            <consortium name="The Broad Institute Genome Sequencing Platform"/>
            <person name="Earl A."/>
            <person name="Ward D."/>
            <person name="Feldgarden M."/>
            <person name="Gevers D."/>
            <person name="Morotomi M."/>
            <person name="Walker B."/>
            <person name="Young S.K."/>
            <person name="Zeng Q."/>
            <person name="Gargeya S."/>
            <person name="Fitzgerald M."/>
            <person name="Haas B."/>
            <person name="Abouelleil A."/>
            <person name="Alvarado L."/>
            <person name="Arachchi H.M."/>
            <person name="Berlin A.M."/>
            <person name="Chapman S.B."/>
            <person name="Goldberg J."/>
            <person name="Griggs A."/>
            <person name="Gujja S."/>
            <person name="Hansen M."/>
            <person name="Howarth C."/>
            <person name="Imamovic A."/>
            <person name="Larimer J."/>
            <person name="McCowen C."/>
            <person name="Montmayeur A."/>
            <person name="Murphy C."/>
            <person name="Neiman D."/>
            <person name="Pearson M."/>
            <person name="Priest M."/>
            <person name="Roberts A."/>
            <person name="Saif S."/>
            <person name="Shea T."/>
            <person name="Sisk P."/>
            <person name="Sykes S."/>
            <person name="Wortman J."/>
            <person name="Nusbaum C."/>
            <person name="Birren B."/>
        </authorList>
    </citation>
    <scope>NUCLEOTIDE SEQUENCE [LARGE SCALE GENOMIC DNA]</scope>
    <source>
        <strain evidence="1 2">YIT 12062</strain>
    </source>
</reference>
<gene>
    <name evidence="1" type="ORF">HMPREF9451_00362</name>
</gene>
<evidence type="ECO:0000313" key="1">
    <source>
        <dbReference type="EMBL" id="EJZ84758.1"/>
    </source>
</evidence>
<dbReference type="AlphaFoldDB" id="K0YN19"/>
<evidence type="ECO:0000313" key="2">
    <source>
        <dbReference type="Proteomes" id="UP000006069"/>
    </source>
</evidence>
<keyword evidence="2" id="KW-1185">Reference proteome</keyword>
<dbReference type="EMBL" id="ADMD01000001">
    <property type="protein sequence ID" value="EJZ84758.1"/>
    <property type="molecule type" value="Genomic_DNA"/>
</dbReference>
<organism evidence="1 2">
    <name type="scientific">Slackia piriformis YIT 12062</name>
    <dbReference type="NCBI Taxonomy" id="742818"/>
    <lineage>
        <taxon>Bacteria</taxon>
        <taxon>Bacillati</taxon>
        <taxon>Actinomycetota</taxon>
        <taxon>Coriobacteriia</taxon>
        <taxon>Eggerthellales</taxon>
        <taxon>Eggerthellaceae</taxon>
        <taxon>Slackia</taxon>
    </lineage>
</organism>
<dbReference type="Proteomes" id="UP000006069">
    <property type="component" value="Unassembled WGS sequence"/>
</dbReference>
<dbReference type="InParanoid" id="K0YN19"/>